<organism evidence="1 2">
    <name type="scientific">Sphagnum jensenii</name>
    <dbReference type="NCBI Taxonomy" id="128206"/>
    <lineage>
        <taxon>Eukaryota</taxon>
        <taxon>Viridiplantae</taxon>
        <taxon>Streptophyta</taxon>
        <taxon>Embryophyta</taxon>
        <taxon>Bryophyta</taxon>
        <taxon>Sphagnophytina</taxon>
        <taxon>Sphagnopsida</taxon>
        <taxon>Sphagnales</taxon>
        <taxon>Sphagnaceae</taxon>
        <taxon>Sphagnum</taxon>
    </lineage>
</organism>
<protein>
    <submittedName>
        <fullName evidence="1">Uncharacterized protein</fullName>
    </submittedName>
</protein>
<proteinExistence type="predicted"/>
<dbReference type="Proteomes" id="UP001497444">
    <property type="component" value="Chromosome 16"/>
</dbReference>
<evidence type="ECO:0000313" key="1">
    <source>
        <dbReference type="EMBL" id="CAK9264110.1"/>
    </source>
</evidence>
<accession>A0ABP0WBB5</accession>
<name>A0ABP0WBB5_9BRYO</name>
<sequence>MNKDNFGDASSDDWLWKCSQGFIITLKSSFLVELCVMQKTFHPQLGWTDSCYIVGQFGQQTSHAEIVSRSIGHLWPCTIISDELCTVAGPWLNALILFSLYVHQCERECLYAKHSQDKLLYGKFLIIQERGLEMGEYLQFNTSVYDCVLGFVFYCSECVVMSQAILKNEEAMYLQMIKQPSELEGLWQGRQETERWKLGNVFIFIR</sequence>
<reference evidence="1" key="1">
    <citation type="submission" date="2024-02" db="EMBL/GenBank/DDBJ databases">
        <authorList>
            <consortium name="ELIXIR-Norway"/>
            <consortium name="Elixir Norway"/>
        </authorList>
    </citation>
    <scope>NUCLEOTIDE SEQUENCE</scope>
</reference>
<keyword evidence="2" id="KW-1185">Reference proteome</keyword>
<gene>
    <name evidence="1" type="ORF">CSSPJE1EN1_LOCUS9588</name>
</gene>
<dbReference type="EMBL" id="OZ020111">
    <property type="protein sequence ID" value="CAK9264110.1"/>
    <property type="molecule type" value="Genomic_DNA"/>
</dbReference>
<evidence type="ECO:0000313" key="2">
    <source>
        <dbReference type="Proteomes" id="UP001497444"/>
    </source>
</evidence>